<evidence type="ECO:0000313" key="3">
    <source>
        <dbReference type="Proteomes" id="UP000739538"/>
    </source>
</evidence>
<evidence type="ECO:0000313" key="2">
    <source>
        <dbReference type="EMBL" id="MCA9757200.1"/>
    </source>
</evidence>
<dbReference type="PANTHER" id="PTHR11715:SF3">
    <property type="entry name" value="GLYCINE CLEAVAGE SYSTEM H PROTEIN-RELATED"/>
    <property type="match status" value="1"/>
</dbReference>
<dbReference type="SUPFAM" id="SSF51230">
    <property type="entry name" value="Single hybrid motif"/>
    <property type="match status" value="1"/>
</dbReference>
<keyword evidence="1" id="KW-0450">Lipoyl</keyword>
<dbReference type="EMBL" id="JAGQHS010000087">
    <property type="protein sequence ID" value="MCA9757200.1"/>
    <property type="molecule type" value="Genomic_DNA"/>
</dbReference>
<dbReference type="InterPro" id="IPR033753">
    <property type="entry name" value="GCV_H/Fam206"/>
</dbReference>
<dbReference type="Gene3D" id="2.40.50.100">
    <property type="match status" value="1"/>
</dbReference>
<accession>A0A956NGW3</accession>
<dbReference type="InterPro" id="IPR002930">
    <property type="entry name" value="GCV_H"/>
</dbReference>
<gene>
    <name evidence="2" type="ORF">KDA27_15450</name>
</gene>
<sequence>MVVLLAVLTFAVFVTVDLLRERRRNVVLLAEGEALQKALVNVDSKTVGGFKLAPALAYHPGHTWVHWVSEDTAYVGVDDFARRLIGQDAKFDLPEVGMHVHQGSDAIHVKRDGQTAHLLSPVGGEIIGVNPAARGDKGAAFKDNFGKGWLFKVKSPRLFQDLSNLLTGSLAEHWMQDANDRFRYRLCMASGSVIQDGGQPVEDIGGTLDPEEWSSLTEEFLHLKARSHE</sequence>
<dbReference type="GO" id="GO:0019464">
    <property type="term" value="P:glycine decarboxylation via glycine cleavage system"/>
    <property type="evidence" value="ECO:0007669"/>
    <property type="project" value="InterPro"/>
</dbReference>
<name>A0A956NGW3_UNCEI</name>
<dbReference type="GO" id="GO:0005960">
    <property type="term" value="C:glycine cleavage complex"/>
    <property type="evidence" value="ECO:0007669"/>
    <property type="project" value="InterPro"/>
</dbReference>
<comment type="caution">
    <text evidence="2">The sequence shown here is derived from an EMBL/GenBank/DDBJ whole genome shotgun (WGS) entry which is preliminary data.</text>
</comment>
<dbReference type="Proteomes" id="UP000739538">
    <property type="component" value="Unassembled WGS sequence"/>
</dbReference>
<dbReference type="AlphaFoldDB" id="A0A956NGW3"/>
<reference evidence="2" key="2">
    <citation type="journal article" date="2021" name="Microbiome">
        <title>Successional dynamics and alternative stable states in a saline activated sludge microbial community over 9 years.</title>
        <authorList>
            <person name="Wang Y."/>
            <person name="Ye J."/>
            <person name="Ju F."/>
            <person name="Liu L."/>
            <person name="Boyd J.A."/>
            <person name="Deng Y."/>
            <person name="Parks D.H."/>
            <person name="Jiang X."/>
            <person name="Yin X."/>
            <person name="Woodcroft B.J."/>
            <person name="Tyson G.W."/>
            <person name="Hugenholtz P."/>
            <person name="Polz M.F."/>
            <person name="Zhang T."/>
        </authorList>
    </citation>
    <scope>NUCLEOTIDE SEQUENCE</scope>
    <source>
        <strain evidence="2">HKST-UBA02</strain>
    </source>
</reference>
<evidence type="ECO:0000256" key="1">
    <source>
        <dbReference type="ARBA" id="ARBA00022823"/>
    </source>
</evidence>
<dbReference type="PANTHER" id="PTHR11715">
    <property type="entry name" value="GLYCINE CLEAVAGE SYSTEM H PROTEIN"/>
    <property type="match status" value="1"/>
</dbReference>
<organism evidence="2 3">
    <name type="scientific">Eiseniibacteriota bacterium</name>
    <dbReference type="NCBI Taxonomy" id="2212470"/>
    <lineage>
        <taxon>Bacteria</taxon>
        <taxon>Candidatus Eiseniibacteriota</taxon>
    </lineage>
</organism>
<dbReference type="GO" id="GO:0005829">
    <property type="term" value="C:cytosol"/>
    <property type="evidence" value="ECO:0007669"/>
    <property type="project" value="TreeGrafter"/>
</dbReference>
<protein>
    <submittedName>
        <fullName evidence="2">Glycine cleavage system protein H</fullName>
    </submittedName>
</protein>
<dbReference type="InterPro" id="IPR011053">
    <property type="entry name" value="Single_hybrid_motif"/>
</dbReference>
<reference evidence="2" key="1">
    <citation type="submission" date="2020-04" db="EMBL/GenBank/DDBJ databases">
        <authorList>
            <person name="Zhang T."/>
        </authorList>
    </citation>
    <scope>NUCLEOTIDE SEQUENCE</scope>
    <source>
        <strain evidence="2">HKST-UBA02</strain>
    </source>
</reference>
<dbReference type="GO" id="GO:0009249">
    <property type="term" value="P:protein lipoylation"/>
    <property type="evidence" value="ECO:0007669"/>
    <property type="project" value="TreeGrafter"/>
</dbReference>
<dbReference type="Pfam" id="PF01597">
    <property type="entry name" value="GCV_H"/>
    <property type="match status" value="1"/>
</dbReference>
<dbReference type="CDD" id="cd06848">
    <property type="entry name" value="GCS_H"/>
    <property type="match status" value="1"/>
</dbReference>
<proteinExistence type="predicted"/>